<evidence type="ECO:0000313" key="3">
    <source>
        <dbReference type="Proteomes" id="UP000182229"/>
    </source>
</evidence>
<accession>A0A1L9AXV5</accession>
<organism evidence="2 3">
    <name type="scientific">Cystobacter ferrugineus</name>
    <dbReference type="NCBI Taxonomy" id="83449"/>
    <lineage>
        <taxon>Bacteria</taxon>
        <taxon>Pseudomonadati</taxon>
        <taxon>Myxococcota</taxon>
        <taxon>Myxococcia</taxon>
        <taxon>Myxococcales</taxon>
        <taxon>Cystobacterineae</taxon>
        <taxon>Archangiaceae</taxon>
        <taxon>Cystobacter</taxon>
    </lineage>
</organism>
<dbReference type="NCBIfam" id="TIGR02268">
    <property type="entry name" value="Myxococcus xanthus paralogous family TIGR02268"/>
    <property type="match status" value="1"/>
</dbReference>
<evidence type="ECO:0000313" key="2">
    <source>
        <dbReference type="EMBL" id="OJH34816.1"/>
    </source>
</evidence>
<reference evidence="2 3" key="2">
    <citation type="submission" date="2016-12" db="EMBL/GenBank/DDBJ databases">
        <title>Draft Genome Sequence of Cystobacter ferrugineus Strain Cbfe23.</title>
        <authorList>
            <person name="Akbar S."/>
            <person name="Dowd S.E."/>
            <person name="Stevens D.C."/>
        </authorList>
    </citation>
    <scope>NUCLEOTIDE SEQUENCE [LARGE SCALE GENOMIC DNA]</scope>
    <source>
        <strain evidence="2 3">Cbfe23</strain>
    </source>
</reference>
<protein>
    <submittedName>
        <fullName evidence="2">Uncharacterized protein</fullName>
    </submittedName>
</protein>
<dbReference type="InterPro" id="IPR011754">
    <property type="entry name" value="Mxa_paralog_2268"/>
</dbReference>
<sequence length="319" mass="34435">MLHSYPGAVLVVALLAGVAKAEEPSPVSHCAVTARFNLSVESPEGATDVCVSADEPTTFFFDSRVAVGAVEFQPEGRLVDWSQGKEGLSITVIPKGDYLPGERVRVTVRFADGTLPTSASFWLVGHAARGTRRVEVYRQPRPPDVLKKERDEARAEARQCQEDKVRLLAEREAPGGLMGSAWLERAGVVALKKLKMLLKERQDNSLRLDKASSYSYTRTGGTRPESVAVRLRLKNPGTESWTLAGAALMDSKGAEVELARWQPEPIPANGAGDVVVGIEGKAAHLGCPCTLKLWESAGPRTVTLGNVTFPPVEQGSEHE</sequence>
<dbReference type="EMBL" id="MPIN01000017">
    <property type="protein sequence ID" value="OJH34816.1"/>
    <property type="molecule type" value="Genomic_DNA"/>
</dbReference>
<proteinExistence type="predicted"/>
<gene>
    <name evidence="2" type="ORF">BON30_42455</name>
</gene>
<dbReference type="OrthoDB" id="5522147at2"/>
<name>A0A1L9AXV5_9BACT</name>
<feature type="chain" id="PRO_5012114961" evidence="1">
    <location>
        <begin position="22"/>
        <end position="319"/>
    </location>
</feature>
<feature type="signal peptide" evidence="1">
    <location>
        <begin position="1"/>
        <end position="21"/>
    </location>
</feature>
<keyword evidence="3" id="KW-1185">Reference proteome</keyword>
<comment type="caution">
    <text evidence="2">The sequence shown here is derived from an EMBL/GenBank/DDBJ whole genome shotgun (WGS) entry which is preliminary data.</text>
</comment>
<dbReference type="Proteomes" id="UP000182229">
    <property type="component" value="Unassembled WGS sequence"/>
</dbReference>
<reference evidence="3" key="1">
    <citation type="submission" date="2016-11" db="EMBL/GenBank/DDBJ databases">
        <authorList>
            <person name="Shukria A."/>
            <person name="Stevens D.C."/>
        </authorList>
    </citation>
    <scope>NUCLEOTIDE SEQUENCE [LARGE SCALE GENOMIC DNA]</scope>
    <source>
        <strain evidence="3">Cbfe23</strain>
    </source>
</reference>
<dbReference type="AlphaFoldDB" id="A0A1L9AXV5"/>
<keyword evidence="1" id="KW-0732">Signal</keyword>
<evidence type="ECO:0000256" key="1">
    <source>
        <dbReference type="SAM" id="SignalP"/>
    </source>
</evidence>
<dbReference type="STRING" id="83449.BON30_42455"/>
<dbReference type="Pfam" id="PF09544">
    <property type="entry name" value="DUF2381"/>
    <property type="match status" value="1"/>
</dbReference>